<accession>A0A1F4S123</accession>
<dbReference type="Gene3D" id="2.60.40.10">
    <property type="entry name" value="Immunoglobulins"/>
    <property type="match status" value="1"/>
</dbReference>
<evidence type="ECO:0000313" key="1">
    <source>
        <dbReference type="EMBL" id="OGC13433.1"/>
    </source>
</evidence>
<dbReference type="InterPro" id="IPR036116">
    <property type="entry name" value="FN3_sf"/>
</dbReference>
<dbReference type="EMBL" id="MEUA01000055">
    <property type="protein sequence ID" value="OGC13433.1"/>
    <property type="molecule type" value="Genomic_DNA"/>
</dbReference>
<dbReference type="InterPro" id="IPR013783">
    <property type="entry name" value="Ig-like_fold"/>
</dbReference>
<sequence>MWKLKKFKWRFLFLLLIYLLSITSAAFAGSISFRAGYLPQNYSTTFDLGLSGLTSVYNSSNQALSVGNNVEAYWVGPNGNINDPGSSLNDDILIPTTDNKVGNDNDTWNSFTSQAGKFYHEFDLRSANITSGDNIYVRVWEGAINFGESNIISVAYQEETGTTPSDHSLITTGDNNGTTTLLTNGATPIPPTLGTITVNAASSGGNPPPSIVINCRSSVHGRWYEFEVSNPADTDQGPFTYTYRSANSDNLKHVADINTTGIKSSGTMTLGQTDDTKWIKVRARAVNDYGASNWTESSSMQIPETPDSNNPIAITDLTLSKNDRSITLKWSAPYDLDKYNQKTTCMGYDIRVSTEAIVGEIANPFKEGETNASNTNTWDNASSISTYFMNELGKDFQLSNPQAYGKSESLTISNINTDGNYFFAIKAKDSGNKWSYISNIAGTQIGEAKVAEPETVTYTLSYEAGGLGINNISIPFSTPFNDPSNVITLLDLVNFINEKATAKIVFAVGWWDGQQMKPAGYEIKYSSTGSIDSVTGTNTAPDISAAPIIKDMPYQISVTKNVKFSITGTR</sequence>
<reference evidence="1 2" key="1">
    <citation type="journal article" date="2016" name="Nat. Commun.">
        <title>Thousands of microbial genomes shed light on interconnected biogeochemical processes in an aquifer system.</title>
        <authorList>
            <person name="Anantharaman K."/>
            <person name="Brown C.T."/>
            <person name="Hug L.A."/>
            <person name="Sharon I."/>
            <person name="Castelle C.J."/>
            <person name="Probst A.J."/>
            <person name="Thomas B.C."/>
            <person name="Singh A."/>
            <person name="Wilkins M.J."/>
            <person name="Karaoz U."/>
            <person name="Brodie E.L."/>
            <person name="Williams K.H."/>
            <person name="Hubbard S.S."/>
            <person name="Banfield J.F."/>
        </authorList>
    </citation>
    <scope>NUCLEOTIDE SEQUENCE [LARGE SCALE GENOMIC DNA]</scope>
</reference>
<gene>
    <name evidence="1" type="ORF">A2290_03705</name>
</gene>
<protein>
    <submittedName>
        <fullName evidence="1">Uncharacterized protein</fullName>
    </submittedName>
</protein>
<name>A0A1F4S123_UNCSA</name>
<evidence type="ECO:0000313" key="2">
    <source>
        <dbReference type="Proteomes" id="UP000177905"/>
    </source>
</evidence>
<organism evidence="1 2">
    <name type="scientific">candidate division WOR-1 bacterium RIFOXYB2_FULL_36_35</name>
    <dbReference type="NCBI Taxonomy" id="1802578"/>
    <lineage>
        <taxon>Bacteria</taxon>
        <taxon>Bacillati</taxon>
        <taxon>Saganbacteria</taxon>
    </lineage>
</organism>
<dbReference type="AlphaFoldDB" id="A0A1F4S123"/>
<comment type="caution">
    <text evidence="1">The sequence shown here is derived from an EMBL/GenBank/DDBJ whole genome shotgun (WGS) entry which is preliminary data.</text>
</comment>
<proteinExistence type="predicted"/>
<dbReference type="Proteomes" id="UP000177905">
    <property type="component" value="Unassembled WGS sequence"/>
</dbReference>
<dbReference type="SUPFAM" id="SSF49265">
    <property type="entry name" value="Fibronectin type III"/>
    <property type="match status" value="1"/>
</dbReference>